<evidence type="ECO:0000313" key="1">
    <source>
        <dbReference type="EMBL" id="GFG99347.1"/>
    </source>
</evidence>
<proteinExistence type="predicted"/>
<comment type="caution">
    <text evidence="1">The sequence shown here is derived from an EMBL/GenBank/DDBJ whole genome shotgun (WGS) entry which is preliminary data.</text>
</comment>
<evidence type="ECO:0000313" key="2">
    <source>
        <dbReference type="Proteomes" id="UP000465301"/>
    </source>
</evidence>
<protein>
    <submittedName>
        <fullName evidence="1">Uncharacterized protein</fullName>
    </submittedName>
</protein>
<dbReference type="AlphaFoldDB" id="A0A7I9ZFH8"/>
<name>A0A7I9ZFH8_9MYCO</name>
<accession>A0A7I9ZFH8</accession>
<gene>
    <name evidence="1" type="ORF">MTIM_52260</name>
</gene>
<keyword evidence="2" id="KW-1185">Reference proteome</keyword>
<reference evidence="1 2" key="1">
    <citation type="journal article" date="2019" name="Emerg. Microbes Infect.">
        <title>Comprehensive subspecies identification of 175 nontuberculous mycobacteria species based on 7547 genomic profiles.</title>
        <authorList>
            <person name="Matsumoto Y."/>
            <person name="Kinjo T."/>
            <person name="Motooka D."/>
            <person name="Nabeya D."/>
            <person name="Jung N."/>
            <person name="Uechi K."/>
            <person name="Horii T."/>
            <person name="Iida T."/>
            <person name="Fujita J."/>
            <person name="Nakamura S."/>
        </authorList>
    </citation>
    <scope>NUCLEOTIDE SEQUENCE [LARGE SCALE GENOMIC DNA]</scope>
    <source>
        <strain evidence="1 2">JCM 30726</strain>
    </source>
</reference>
<sequence>MHTMLHVFDGIGETSTHYIDLATLQVPVVEPGRSFLRRLGATMKLEFNTLPFTLGVREPAEGFRNLGRGTEEISA</sequence>
<organism evidence="1 2">
    <name type="scientific">Mycobacterium timonense</name>
    <dbReference type="NCBI Taxonomy" id="701043"/>
    <lineage>
        <taxon>Bacteria</taxon>
        <taxon>Bacillati</taxon>
        <taxon>Actinomycetota</taxon>
        <taxon>Actinomycetes</taxon>
        <taxon>Mycobacteriales</taxon>
        <taxon>Mycobacteriaceae</taxon>
        <taxon>Mycobacterium</taxon>
        <taxon>Mycobacterium avium complex (MAC)</taxon>
    </lineage>
</organism>
<dbReference type="EMBL" id="BLLA01000002">
    <property type="protein sequence ID" value="GFG99347.1"/>
    <property type="molecule type" value="Genomic_DNA"/>
</dbReference>
<dbReference type="Proteomes" id="UP000465301">
    <property type="component" value="Unassembled WGS sequence"/>
</dbReference>